<dbReference type="Pfam" id="PF13966">
    <property type="entry name" value="zf-RVT"/>
    <property type="match status" value="1"/>
</dbReference>
<reference evidence="3" key="1">
    <citation type="submission" date="2020-04" db="EMBL/GenBank/DDBJ databases">
        <authorList>
            <person name="Alioto T."/>
            <person name="Alioto T."/>
            <person name="Gomez Garrido J."/>
        </authorList>
    </citation>
    <scope>NUCLEOTIDE SEQUENCE</scope>
    <source>
        <strain evidence="3">A484AB</strain>
    </source>
</reference>
<evidence type="ECO:0000259" key="2">
    <source>
        <dbReference type="Pfam" id="PF13966"/>
    </source>
</evidence>
<name>A0A6S7JF77_PARCT</name>
<dbReference type="InterPro" id="IPR000477">
    <property type="entry name" value="RT_dom"/>
</dbReference>
<dbReference type="Pfam" id="PF00078">
    <property type="entry name" value="RVT_1"/>
    <property type="match status" value="1"/>
</dbReference>
<dbReference type="EMBL" id="CACRXK020014942">
    <property type="protein sequence ID" value="CAB4027660.1"/>
    <property type="molecule type" value="Genomic_DNA"/>
</dbReference>
<proteinExistence type="predicted"/>
<dbReference type="OrthoDB" id="5985917at2759"/>
<dbReference type="SUPFAM" id="SSF56672">
    <property type="entry name" value="DNA/RNA polymerases"/>
    <property type="match status" value="1"/>
</dbReference>
<organism evidence="3 4">
    <name type="scientific">Paramuricea clavata</name>
    <name type="common">Red gorgonian</name>
    <name type="synonym">Violescent sea-whip</name>
    <dbReference type="NCBI Taxonomy" id="317549"/>
    <lineage>
        <taxon>Eukaryota</taxon>
        <taxon>Metazoa</taxon>
        <taxon>Cnidaria</taxon>
        <taxon>Anthozoa</taxon>
        <taxon>Octocorallia</taxon>
        <taxon>Malacalcyonacea</taxon>
        <taxon>Plexauridae</taxon>
        <taxon>Paramuricea</taxon>
    </lineage>
</organism>
<feature type="domain" description="Reverse transcriptase" evidence="1">
    <location>
        <begin position="228"/>
        <end position="337"/>
    </location>
</feature>
<keyword evidence="4" id="KW-1185">Reference proteome</keyword>
<dbReference type="Proteomes" id="UP001152795">
    <property type="component" value="Unassembled WGS sequence"/>
</dbReference>
<evidence type="ECO:0000313" key="4">
    <source>
        <dbReference type="Proteomes" id="UP001152795"/>
    </source>
</evidence>
<evidence type="ECO:0000259" key="1">
    <source>
        <dbReference type="Pfam" id="PF00078"/>
    </source>
</evidence>
<protein>
    <submittedName>
        <fullName evidence="3">Uncharacterized protein</fullName>
    </submittedName>
</protein>
<accession>A0A6S7JF77</accession>
<comment type="caution">
    <text evidence="3">The sequence shown here is derived from an EMBL/GenBank/DDBJ whole genome shotgun (WGS) entry which is preliminary data.</text>
</comment>
<dbReference type="PANTHER" id="PTHR19446">
    <property type="entry name" value="REVERSE TRANSCRIPTASES"/>
    <property type="match status" value="1"/>
</dbReference>
<gene>
    <name evidence="3" type="ORF">PACLA_8A058327</name>
</gene>
<evidence type="ECO:0000313" key="3">
    <source>
        <dbReference type="EMBL" id="CAB4027660.1"/>
    </source>
</evidence>
<dbReference type="AlphaFoldDB" id="A0A6S7JF77"/>
<sequence length="793" mass="89992">MPKRGPGTWKFNSSLLKEVNYVTAFWNAWKLLHFGTPGKKRKILFLLWLFARSNLELEHLSIADGARIRAREQWAEAGETSSSYFLHQEKSRAIKKQFTGIKNAQGAVVQSVSAIIRVWCIFYVQLFTAAVLVPSDQDFFINSLAHSLSPAEANLCDGIVTEAECLKALSKMNSNKSPGVDGLSYEFYSSFWSVLGADLVDVHNNCFSTGCLSFAQQTGLITLLYKKGDKLDTKNWRPISLLCTDYKILAKVLTNRLLLVLPTIVDLEQTCGVPGRFSSENVRVLKDIIDYDNCSNIGAATISLDQEKPFDRVDWNFMLRVLEQVNFDASLRAIFSLFERYEHASGAKLNVKKSHGLLIGSWKDRTDLPVPLNWSNVSITVLGCQIGNEVSVDWDGLIGKFQDQLCLWQGRHLSFRGRALIANVLGLSLFWYHATVFDVPTLVISQINKLLFPFVWGKKREWMARASVTQPLAAGGLGVVDVSRKVTSLRSIWLGRFLTVTNPHPWSSFFDYHVSLVFNDQDVLQLLARDNIPAYRVRKLPPFYASLVRAWIDVKGMKVGQLWVVPRPPLDPLPVAEFSARSAYGLLSKYQHTDHRSLAKFRDWGFSVEWKRVWASLLLWKFVRSVEDTAWLSFHGILPTADRLLHFKMNVNPSCFCGQPETLVHLFTSCPLVRDLLVWFTLQLNRYDPLVILTDGDILFGFSSASSIPLVFSALFGILQHQVWLARNKHRFENIAPCSQASLRKAKSTFRFMVRLQKRHNPVGQFTHEWLADGIVGSITDQGWIHFACDFIM</sequence>
<feature type="domain" description="Reverse transcriptase zinc-binding" evidence="2">
    <location>
        <begin position="578"/>
        <end position="675"/>
    </location>
</feature>
<dbReference type="InterPro" id="IPR043502">
    <property type="entry name" value="DNA/RNA_pol_sf"/>
</dbReference>
<dbReference type="CDD" id="cd01650">
    <property type="entry name" value="RT_nLTR_like"/>
    <property type="match status" value="1"/>
</dbReference>
<dbReference type="InterPro" id="IPR026960">
    <property type="entry name" value="RVT-Znf"/>
</dbReference>